<dbReference type="Proteomes" id="UP000054270">
    <property type="component" value="Unassembled WGS sequence"/>
</dbReference>
<evidence type="ECO:0000313" key="1">
    <source>
        <dbReference type="EMBL" id="KJA14889.1"/>
    </source>
</evidence>
<sequence length="82" mass="9073">MLEEHRCFVLQSFAPSQSRPSCVSHYTSHSRRVLARTPVSTPSDLSTPFCPCCCFPVPPHGSCTPYPPLPPTAEAPHNYTRC</sequence>
<dbReference type="EMBL" id="KN817662">
    <property type="protein sequence ID" value="KJA14889.1"/>
    <property type="molecule type" value="Genomic_DNA"/>
</dbReference>
<evidence type="ECO:0000313" key="2">
    <source>
        <dbReference type="Proteomes" id="UP000054270"/>
    </source>
</evidence>
<protein>
    <submittedName>
        <fullName evidence="1">Uncharacterized protein</fullName>
    </submittedName>
</protein>
<dbReference type="AlphaFoldDB" id="A0A0D2N6Z7"/>
<keyword evidence="2" id="KW-1185">Reference proteome</keyword>
<organism evidence="1 2">
    <name type="scientific">Hypholoma sublateritium (strain FD-334 SS-4)</name>
    <dbReference type="NCBI Taxonomy" id="945553"/>
    <lineage>
        <taxon>Eukaryota</taxon>
        <taxon>Fungi</taxon>
        <taxon>Dikarya</taxon>
        <taxon>Basidiomycota</taxon>
        <taxon>Agaricomycotina</taxon>
        <taxon>Agaricomycetes</taxon>
        <taxon>Agaricomycetidae</taxon>
        <taxon>Agaricales</taxon>
        <taxon>Agaricineae</taxon>
        <taxon>Strophariaceae</taxon>
        <taxon>Hypholoma</taxon>
    </lineage>
</organism>
<gene>
    <name evidence="1" type="ORF">HYPSUDRAFT_72336</name>
</gene>
<proteinExistence type="predicted"/>
<reference evidence="2" key="1">
    <citation type="submission" date="2014-04" db="EMBL/GenBank/DDBJ databases">
        <title>Evolutionary Origins and Diversification of the Mycorrhizal Mutualists.</title>
        <authorList>
            <consortium name="DOE Joint Genome Institute"/>
            <consortium name="Mycorrhizal Genomics Consortium"/>
            <person name="Kohler A."/>
            <person name="Kuo A."/>
            <person name="Nagy L.G."/>
            <person name="Floudas D."/>
            <person name="Copeland A."/>
            <person name="Barry K.W."/>
            <person name="Cichocki N."/>
            <person name="Veneault-Fourrey C."/>
            <person name="LaButti K."/>
            <person name="Lindquist E.A."/>
            <person name="Lipzen A."/>
            <person name="Lundell T."/>
            <person name="Morin E."/>
            <person name="Murat C."/>
            <person name="Riley R."/>
            <person name="Ohm R."/>
            <person name="Sun H."/>
            <person name="Tunlid A."/>
            <person name="Henrissat B."/>
            <person name="Grigoriev I.V."/>
            <person name="Hibbett D.S."/>
            <person name="Martin F."/>
        </authorList>
    </citation>
    <scope>NUCLEOTIDE SEQUENCE [LARGE SCALE GENOMIC DNA]</scope>
    <source>
        <strain evidence="2">FD-334 SS-4</strain>
    </source>
</reference>
<name>A0A0D2N6Z7_HYPSF</name>
<accession>A0A0D2N6Z7</accession>